<dbReference type="Pfam" id="PF14697">
    <property type="entry name" value="Fer4_21"/>
    <property type="match status" value="1"/>
</dbReference>
<dbReference type="SUPFAM" id="SSF54862">
    <property type="entry name" value="4Fe-4S ferredoxins"/>
    <property type="match status" value="1"/>
</dbReference>
<feature type="domain" description="4Fe-4S ferredoxin-type" evidence="9">
    <location>
        <begin position="196"/>
        <end position="225"/>
    </location>
</feature>
<protein>
    <recommendedName>
        <fullName evidence="9">4Fe-4S ferredoxin-type domain-containing protein</fullName>
    </recommendedName>
</protein>
<evidence type="ECO:0000256" key="4">
    <source>
        <dbReference type="ARBA" id="ARBA00022723"/>
    </source>
</evidence>
<dbReference type="PROSITE" id="PS51379">
    <property type="entry name" value="4FE4S_FER_2"/>
    <property type="match status" value="2"/>
</dbReference>
<evidence type="ECO:0000313" key="10">
    <source>
        <dbReference type="EMBL" id="GAG40173.1"/>
    </source>
</evidence>
<proteinExistence type="inferred from homology"/>
<organism evidence="10">
    <name type="scientific">marine sediment metagenome</name>
    <dbReference type="NCBI Taxonomy" id="412755"/>
    <lineage>
        <taxon>unclassified sequences</taxon>
        <taxon>metagenomes</taxon>
        <taxon>ecological metagenomes</taxon>
    </lineage>
</organism>
<evidence type="ECO:0000256" key="1">
    <source>
        <dbReference type="ARBA" id="ARBA00001974"/>
    </source>
</evidence>
<dbReference type="InterPro" id="IPR039650">
    <property type="entry name" value="HdrA-like"/>
</dbReference>
<keyword evidence="5" id="KW-0274">FAD</keyword>
<evidence type="ECO:0000256" key="7">
    <source>
        <dbReference type="ARBA" id="ARBA00023004"/>
    </source>
</evidence>
<evidence type="ECO:0000256" key="2">
    <source>
        <dbReference type="ARBA" id="ARBA00006561"/>
    </source>
</evidence>
<dbReference type="Gene3D" id="3.50.50.60">
    <property type="entry name" value="FAD/NAD(P)-binding domain"/>
    <property type="match status" value="1"/>
</dbReference>
<keyword evidence="5" id="KW-0285">Flavoprotein</keyword>
<dbReference type="PROSITE" id="PS00198">
    <property type="entry name" value="4FE4S_FER_1"/>
    <property type="match status" value="1"/>
</dbReference>
<keyword evidence="7" id="KW-0408">Iron</keyword>
<accession>X0XU70</accession>
<evidence type="ECO:0000256" key="8">
    <source>
        <dbReference type="ARBA" id="ARBA00023014"/>
    </source>
</evidence>
<dbReference type="EMBL" id="BARS01040866">
    <property type="protein sequence ID" value="GAG40173.1"/>
    <property type="molecule type" value="Genomic_DNA"/>
</dbReference>
<keyword evidence="4" id="KW-0479">Metal-binding</keyword>
<comment type="caution">
    <text evidence="10">The sequence shown here is derived from an EMBL/GenBank/DDBJ whole genome shotgun (WGS) entry which is preliminary data.</text>
</comment>
<dbReference type="PANTHER" id="PTHR43498">
    <property type="entry name" value="FERREDOXIN:COB-COM HETERODISULFIDE REDUCTASE SUBUNIT A"/>
    <property type="match status" value="1"/>
</dbReference>
<dbReference type="GO" id="GO:0046872">
    <property type="term" value="F:metal ion binding"/>
    <property type="evidence" value="ECO:0007669"/>
    <property type="project" value="UniProtKB-KW"/>
</dbReference>
<dbReference type="Gene3D" id="3.30.70.20">
    <property type="match status" value="2"/>
</dbReference>
<dbReference type="AlphaFoldDB" id="X0XU70"/>
<keyword evidence="6" id="KW-0560">Oxidoreductase</keyword>
<reference evidence="10" key="1">
    <citation type="journal article" date="2014" name="Front. Microbiol.">
        <title>High frequency of phylogenetically diverse reductive dehalogenase-homologous genes in deep subseafloor sedimentary metagenomes.</title>
        <authorList>
            <person name="Kawai M."/>
            <person name="Futagami T."/>
            <person name="Toyoda A."/>
            <person name="Takaki Y."/>
            <person name="Nishi S."/>
            <person name="Hori S."/>
            <person name="Arai W."/>
            <person name="Tsubouchi T."/>
            <person name="Morono Y."/>
            <person name="Uchiyama I."/>
            <person name="Ito T."/>
            <person name="Fujiyama A."/>
            <person name="Inagaki F."/>
            <person name="Takami H."/>
        </authorList>
    </citation>
    <scope>NUCLEOTIDE SEQUENCE</scope>
    <source>
        <strain evidence="10">Expedition CK06-06</strain>
    </source>
</reference>
<evidence type="ECO:0000256" key="3">
    <source>
        <dbReference type="ARBA" id="ARBA00022485"/>
    </source>
</evidence>
<comment type="similarity">
    <text evidence="2">Belongs to the HdrA family.</text>
</comment>
<keyword evidence="8" id="KW-0411">Iron-sulfur</keyword>
<dbReference type="GO" id="GO:0051539">
    <property type="term" value="F:4 iron, 4 sulfur cluster binding"/>
    <property type="evidence" value="ECO:0007669"/>
    <property type="project" value="UniProtKB-KW"/>
</dbReference>
<name>X0XU70_9ZZZZ</name>
<keyword evidence="3" id="KW-0004">4Fe-4S</keyword>
<dbReference type="SUPFAM" id="SSF51905">
    <property type="entry name" value="FAD/NAD(P)-binding domain"/>
    <property type="match status" value="1"/>
</dbReference>
<dbReference type="InterPro" id="IPR017896">
    <property type="entry name" value="4Fe4S_Fe-S-bd"/>
</dbReference>
<sequence length="253" mass="27503">TPKTVVMIQCVGSRSLKANPYCSSVCCNVALKNAQLLKQEYPEMDVIIFYIDIRTTDKGNEEYYRKIREADVRMIRGKVGEINEDDDHNLMVRAYSSLTGELNKIKADMVVLSTGMNPSKGTMEAIEVLGLGKGPNGFLSEIHGCLKPQETKNLGIYICGSAAGPKNIPYSVSTALAAASKAAALLSHKTITQELIIAEVDESLCLGCHRCEKLCEYDAISVDEDEIAKVDELKCKGCGVCISSCPARAIDLK</sequence>
<evidence type="ECO:0000259" key="9">
    <source>
        <dbReference type="PROSITE" id="PS51379"/>
    </source>
</evidence>
<evidence type="ECO:0000256" key="6">
    <source>
        <dbReference type="ARBA" id="ARBA00023002"/>
    </source>
</evidence>
<gene>
    <name evidence="10" type="ORF">S01H1_62238</name>
</gene>
<feature type="domain" description="4Fe-4S ferredoxin-type" evidence="9">
    <location>
        <begin position="226"/>
        <end position="253"/>
    </location>
</feature>
<dbReference type="GO" id="GO:0016491">
    <property type="term" value="F:oxidoreductase activity"/>
    <property type="evidence" value="ECO:0007669"/>
    <property type="project" value="UniProtKB-KW"/>
</dbReference>
<dbReference type="InterPro" id="IPR036188">
    <property type="entry name" value="FAD/NAD-bd_sf"/>
</dbReference>
<dbReference type="PANTHER" id="PTHR43498:SF1">
    <property type="entry name" value="COB--COM HETERODISULFIDE REDUCTASE IRON-SULFUR SUBUNIT A"/>
    <property type="match status" value="1"/>
</dbReference>
<evidence type="ECO:0000256" key="5">
    <source>
        <dbReference type="ARBA" id="ARBA00022827"/>
    </source>
</evidence>
<feature type="non-terminal residue" evidence="10">
    <location>
        <position position="253"/>
    </location>
</feature>
<comment type="cofactor">
    <cofactor evidence="1">
        <name>FAD</name>
        <dbReference type="ChEBI" id="CHEBI:57692"/>
    </cofactor>
</comment>
<feature type="non-terminal residue" evidence="10">
    <location>
        <position position="1"/>
    </location>
</feature>
<dbReference type="InterPro" id="IPR017900">
    <property type="entry name" value="4Fe4S_Fe_S_CS"/>
</dbReference>